<dbReference type="RefSeq" id="WP_106514384.1">
    <property type="nucleotide sequence ID" value="NZ_PXYI01000006.1"/>
</dbReference>
<sequence>MRIWSIAGAIILAMAGTMPARAQSDFESEVLRRLERLERRMDDLERGNRRGSGGDYSRREQEGPRNEVVAAVSLLCGANCGMAAQSYCRSTGFRNGVAVTIEKRGAFDHVTRARCFN</sequence>
<dbReference type="OrthoDB" id="9881460at2"/>
<evidence type="ECO:0000313" key="3">
    <source>
        <dbReference type="EMBL" id="PSJ38318.1"/>
    </source>
</evidence>
<proteinExistence type="predicted"/>
<evidence type="ECO:0008006" key="5">
    <source>
        <dbReference type="Google" id="ProtNLM"/>
    </source>
</evidence>
<protein>
    <recommendedName>
        <fullName evidence="5">UrcA family protein</fullName>
    </recommendedName>
</protein>
<evidence type="ECO:0000256" key="1">
    <source>
        <dbReference type="SAM" id="MobiDB-lite"/>
    </source>
</evidence>
<feature type="chain" id="PRO_5015124483" description="UrcA family protein" evidence="2">
    <location>
        <begin position="23"/>
        <end position="117"/>
    </location>
</feature>
<gene>
    <name evidence="3" type="ORF">C7I55_17855</name>
</gene>
<accession>A0A2P7QK30</accession>
<evidence type="ECO:0000256" key="2">
    <source>
        <dbReference type="SAM" id="SignalP"/>
    </source>
</evidence>
<dbReference type="AlphaFoldDB" id="A0A2P7QK30"/>
<feature type="compositionally biased region" description="Basic and acidic residues" evidence="1">
    <location>
        <begin position="56"/>
        <end position="65"/>
    </location>
</feature>
<dbReference type="EMBL" id="PXYI01000006">
    <property type="protein sequence ID" value="PSJ38318.1"/>
    <property type="molecule type" value="Genomic_DNA"/>
</dbReference>
<dbReference type="Proteomes" id="UP000241167">
    <property type="component" value="Unassembled WGS sequence"/>
</dbReference>
<keyword evidence="4" id="KW-1185">Reference proteome</keyword>
<keyword evidence="2" id="KW-0732">Signal</keyword>
<evidence type="ECO:0000313" key="4">
    <source>
        <dbReference type="Proteomes" id="UP000241167"/>
    </source>
</evidence>
<organism evidence="3 4">
    <name type="scientific">Allosphingosinicella deserti</name>
    <dbReference type="NCBI Taxonomy" id="2116704"/>
    <lineage>
        <taxon>Bacteria</taxon>
        <taxon>Pseudomonadati</taxon>
        <taxon>Pseudomonadota</taxon>
        <taxon>Alphaproteobacteria</taxon>
        <taxon>Sphingomonadales</taxon>
        <taxon>Sphingomonadaceae</taxon>
        <taxon>Allosphingosinicella</taxon>
    </lineage>
</organism>
<comment type="caution">
    <text evidence="3">The sequence shown here is derived from an EMBL/GenBank/DDBJ whole genome shotgun (WGS) entry which is preliminary data.</text>
</comment>
<feature type="region of interest" description="Disordered" evidence="1">
    <location>
        <begin position="42"/>
        <end position="65"/>
    </location>
</feature>
<name>A0A2P7QK30_9SPHN</name>
<reference evidence="3 4" key="1">
    <citation type="submission" date="2018-03" db="EMBL/GenBank/DDBJ databases">
        <title>The draft genome of Sphingosinicella sp. GL-C-18.</title>
        <authorList>
            <person name="Liu L."/>
            <person name="Li L."/>
            <person name="Liang L."/>
            <person name="Zhang X."/>
            <person name="Wang T."/>
        </authorList>
    </citation>
    <scope>NUCLEOTIDE SEQUENCE [LARGE SCALE GENOMIC DNA]</scope>
    <source>
        <strain evidence="3 4">GL-C-18</strain>
    </source>
</reference>
<feature type="signal peptide" evidence="2">
    <location>
        <begin position="1"/>
        <end position="22"/>
    </location>
</feature>